<evidence type="ECO:0000313" key="2">
    <source>
        <dbReference type="Proteomes" id="UP000248856"/>
    </source>
</evidence>
<dbReference type="AlphaFoldDB" id="A0A328YS85"/>
<comment type="caution">
    <text evidence="1">The sequence shown here is derived from an EMBL/GenBank/DDBJ whole genome shotgun (WGS) entry which is preliminary data.</text>
</comment>
<reference evidence="1 2" key="1">
    <citation type="submission" date="2018-06" db="EMBL/GenBank/DDBJ databases">
        <title>Genomic Encyclopedia of Archaeal and Bacterial Type Strains, Phase II (KMG-II): from individual species to whole genera.</title>
        <authorList>
            <person name="Goeker M."/>
        </authorList>
    </citation>
    <scope>NUCLEOTIDE SEQUENCE [LARGE SCALE GENOMIC DNA]</scope>
    <source>
        <strain evidence="1 2">CFPB 3232</strain>
    </source>
</reference>
<evidence type="ECO:0000313" key="1">
    <source>
        <dbReference type="EMBL" id="RAR76550.1"/>
    </source>
</evidence>
<gene>
    <name evidence="1" type="ORF">AX018_104626</name>
</gene>
<protein>
    <submittedName>
        <fullName evidence="1">Uncharacterized protein</fullName>
    </submittedName>
</protein>
<dbReference type="Proteomes" id="UP000248856">
    <property type="component" value="Unassembled WGS sequence"/>
</dbReference>
<dbReference type="EMBL" id="QLTA01000046">
    <property type="protein sequence ID" value="RAR76550.1"/>
    <property type="molecule type" value="Genomic_DNA"/>
</dbReference>
<keyword evidence="2" id="KW-1185">Reference proteome</keyword>
<proteinExistence type="predicted"/>
<name>A0A328YS85_9BURK</name>
<sequence length="319" mass="36319">MIRPDLPYNFLNLHDLLREIRTGCIHNMHQQVCIDSLLKSGLECINQPVRQIPYEANGIRQRNRSLYLSQVQLPSRSVQRGEKLIRRIRSCFYKGIEQSGLTRIGVTHQRNVEGISALTLPPLCRPLPFDLLEPITRSLDRLANHPTIQLDLRFARTTASTNTAALTLQVRPAPNQSGAQILQPCQLDLQLPLVTSCTLREDFKDEQSTVIDWQLQMPLEIALLRRTQRLIKKHLHSAMHLCEHANLIGLATTHKQRSIGRLALASQTGYRIQARSLGQKAKLLQSGVEVRSTEIHPHKYCRGGTAFKRWGRTQDNFSD</sequence>
<organism evidence="1 2">
    <name type="scientific">Paracidovorax anthurii</name>
    <dbReference type="NCBI Taxonomy" id="78229"/>
    <lineage>
        <taxon>Bacteria</taxon>
        <taxon>Pseudomonadati</taxon>
        <taxon>Pseudomonadota</taxon>
        <taxon>Betaproteobacteria</taxon>
        <taxon>Burkholderiales</taxon>
        <taxon>Comamonadaceae</taxon>
        <taxon>Paracidovorax</taxon>
    </lineage>
</organism>
<accession>A0A328YS85</accession>